<protein>
    <submittedName>
        <fullName evidence="3">Nucleoside 5-triphosphatase RdgB (DHAPTP, dITP, XTP-specific)</fullName>
        <ecNumber evidence="3">3.6.1.15</ecNumber>
    </submittedName>
</protein>
<gene>
    <name evidence="3" type="ORF">FM121_10935</name>
</gene>
<dbReference type="RefSeq" id="WP_086952221.1">
    <property type="nucleotide sequence ID" value="NZ_FWFD01000015.1"/>
</dbReference>
<dbReference type="GO" id="GO:0047429">
    <property type="term" value="F:nucleoside triphosphate diphosphatase activity"/>
    <property type="evidence" value="ECO:0007669"/>
    <property type="project" value="InterPro"/>
</dbReference>
<dbReference type="SUPFAM" id="SSF52972">
    <property type="entry name" value="ITPase-like"/>
    <property type="match status" value="1"/>
</dbReference>
<dbReference type="Proteomes" id="UP000195918">
    <property type="component" value="Unassembled WGS sequence"/>
</dbReference>
<dbReference type="GO" id="GO:0009143">
    <property type="term" value="P:nucleoside triphosphate catabolic process"/>
    <property type="evidence" value="ECO:0007669"/>
    <property type="project" value="InterPro"/>
</dbReference>
<evidence type="ECO:0000313" key="4">
    <source>
        <dbReference type="Proteomes" id="UP000195918"/>
    </source>
</evidence>
<dbReference type="PANTHER" id="PTHR11067:SF9">
    <property type="entry name" value="INOSINE TRIPHOSPHATE PYROPHOSPHATASE"/>
    <property type="match status" value="1"/>
</dbReference>
<dbReference type="EC" id="3.6.1.15" evidence="3"/>
<reference evidence="4" key="1">
    <citation type="submission" date="2017-02" db="EMBL/GenBank/DDBJ databases">
        <authorList>
            <person name="Dridi B."/>
        </authorList>
    </citation>
    <scope>NUCLEOTIDE SEQUENCE [LARGE SCALE GENOMIC DNA]</scope>
    <source>
        <strain evidence="4">bH819</strain>
    </source>
</reference>
<dbReference type="CDD" id="cd00515">
    <property type="entry name" value="HAM1"/>
    <property type="match status" value="1"/>
</dbReference>
<evidence type="ECO:0000256" key="2">
    <source>
        <dbReference type="ARBA" id="ARBA00022801"/>
    </source>
</evidence>
<dbReference type="Gene3D" id="3.90.950.10">
    <property type="match status" value="1"/>
</dbReference>
<proteinExistence type="inferred from homology"/>
<evidence type="ECO:0000313" key="3">
    <source>
        <dbReference type="EMBL" id="SLM86600.1"/>
    </source>
</evidence>
<dbReference type="Pfam" id="PF01725">
    <property type="entry name" value="Ham1p_like"/>
    <property type="match status" value="1"/>
</dbReference>
<dbReference type="PANTHER" id="PTHR11067">
    <property type="entry name" value="INOSINE TRIPHOSPHATE PYROPHOSPHATASE/HAM1 PROTEIN"/>
    <property type="match status" value="1"/>
</dbReference>
<dbReference type="InterPro" id="IPR029001">
    <property type="entry name" value="ITPase-like_fam"/>
</dbReference>
<evidence type="ECO:0000256" key="1">
    <source>
        <dbReference type="ARBA" id="ARBA00008023"/>
    </source>
</evidence>
<name>A0A1X6WQN5_9ENTE</name>
<organism evidence="3 4">
    <name type="scientific">Vagococcus fluvialis bH819</name>
    <dbReference type="NCBI Taxonomy" id="1255619"/>
    <lineage>
        <taxon>Bacteria</taxon>
        <taxon>Bacillati</taxon>
        <taxon>Bacillota</taxon>
        <taxon>Bacilli</taxon>
        <taxon>Lactobacillales</taxon>
        <taxon>Enterococcaceae</taxon>
        <taxon>Vagococcus</taxon>
    </lineage>
</organism>
<dbReference type="GO" id="GO:0005829">
    <property type="term" value="C:cytosol"/>
    <property type="evidence" value="ECO:0007669"/>
    <property type="project" value="TreeGrafter"/>
</dbReference>
<keyword evidence="4" id="KW-1185">Reference proteome</keyword>
<dbReference type="AlphaFoldDB" id="A0A1X6WQN5"/>
<dbReference type="GO" id="GO:0017111">
    <property type="term" value="F:ribonucleoside triphosphate phosphatase activity"/>
    <property type="evidence" value="ECO:0007669"/>
    <property type="project" value="UniProtKB-EC"/>
</dbReference>
<dbReference type="OrthoDB" id="2142580at2"/>
<dbReference type="EMBL" id="FWFD01000015">
    <property type="protein sequence ID" value="SLM86600.1"/>
    <property type="molecule type" value="Genomic_DNA"/>
</dbReference>
<dbReference type="InterPro" id="IPR002637">
    <property type="entry name" value="RdgB/HAM1"/>
</dbReference>
<comment type="similarity">
    <text evidence="1">Belongs to the HAM1 NTPase family.</text>
</comment>
<accession>A0A1X6WQN5</accession>
<keyword evidence="2 3" id="KW-0378">Hydrolase</keyword>
<sequence length="198" mass="22461">MEIIVGTNNPGKLEEIKSSLSNRQITFISYVDKLGRTVNFPETGTTFKENAEEKAGNYAKYLKEPVLADDGGLILEAFPTLLGLKTARFFTKDLTDSQKNQQLFNLMENEKNRNLILHATVSYVYPSGKVITVEEKLLGELTTKEVGTLGYGFDRCIFLPQERKTLAELSLPERNRFSPRVRALKKIIKLIEEEEDLL</sequence>